<evidence type="ECO:0000313" key="2">
    <source>
        <dbReference type="WBParaSite" id="GPLIN_001618800"/>
    </source>
</evidence>
<dbReference type="AlphaFoldDB" id="A0A183CTI0"/>
<dbReference type="Proteomes" id="UP000050741">
    <property type="component" value="Unassembled WGS sequence"/>
</dbReference>
<protein>
    <submittedName>
        <fullName evidence="2">DUF4440 domain-containing protein</fullName>
    </submittedName>
</protein>
<organism evidence="1 2">
    <name type="scientific">Globodera pallida</name>
    <name type="common">Potato cyst nematode worm</name>
    <name type="synonym">Heterodera pallida</name>
    <dbReference type="NCBI Taxonomy" id="36090"/>
    <lineage>
        <taxon>Eukaryota</taxon>
        <taxon>Metazoa</taxon>
        <taxon>Ecdysozoa</taxon>
        <taxon>Nematoda</taxon>
        <taxon>Chromadorea</taxon>
        <taxon>Rhabditida</taxon>
        <taxon>Tylenchina</taxon>
        <taxon>Tylenchomorpha</taxon>
        <taxon>Tylenchoidea</taxon>
        <taxon>Heteroderidae</taxon>
        <taxon>Heteroderinae</taxon>
        <taxon>Globodera</taxon>
    </lineage>
</organism>
<evidence type="ECO:0000313" key="1">
    <source>
        <dbReference type="Proteomes" id="UP000050741"/>
    </source>
</evidence>
<keyword evidence="1" id="KW-1185">Reference proteome</keyword>
<accession>A0A183CTI0</accession>
<proteinExistence type="predicted"/>
<reference evidence="2" key="2">
    <citation type="submission" date="2016-06" db="UniProtKB">
        <authorList>
            <consortium name="WormBaseParasite"/>
        </authorList>
    </citation>
    <scope>IDENTIFICATION</scope>
</reference>
<dbReference type="WBParaSite" id="GPLIN_001618800">
    <property type="protein sequence ID" value="GPLIN_001618800"/>
    <property type="gene ID" value="GPLIN_001618800"/>
</dbReference>
<name>A0A183CTI0_GLOPA</name>
<sequence length="64" mass="6997">RKPFKSVPTQAMESKWNMDRVSGNKYTLATSVKILAGQTYRSSGFAISDKNGDPSVKVVDAKTC</sequence>
<reference evidence="1" key="1">
    <citation type="submission" date="2014-05" db="EMBL/GenBank/DDBJ databases">
        <title>The genome and life-stage specific transcriptomes of Globodera pallida elucidate key aspects of plant parasitism by a cyst nematode.</title>
        <authorList>
            <person name="Cotton J.A."/>
            <person name="Lilley C.J."/>
            <person name="Jones L.M."/>
            <person name="Kikuchi T."/>
            <person name="Reid A.J."/>
            <person name="Thorpe P."/>
            <person name="Tsai I.J."/>
            <person name="Beasley H."/>
            <person name="Blok V."/>
            <person name="Cock P.J.A."/>
            <person name="Van den Akker S.E."/>
            <person name="Holroyd N."/>
            <person name="Hunt M."/>
            <person name="Mantelin S."/>
            <person name="Naghra H."/>
            <person name="Pain A."/>
            <person name="Palomares-Rius J.E."/>
            <person name="Zarowiecki M."/>
            <person name="Berriman M."/>
            <person name="Jones J.T."/>
            <person name="Urwin P.E."/>
        </authorList>
    </citation>
    <scope>NUCLEOTIDE SEQUENCE [LARGE SCALE GENOMIC DNA]</scope>
    <source>
        <strain evidence="1">Lindley</strain>
    </source>
</reference>